<evidence type="ECO:0000313" key="4">
    <source>
        <dbReference type="Proteomes" id="UP000224006"/>
    </source>
</evidence>
<reference evidence="3 4" key="1">
    <citation type="submission" date="2017-09" db="EMBL/GenBank/DDBJ databases">
        <title>Genome sequencing of Besnoitia besnoiti strain Bb-Ger1.</title>
        <authorList>
            <person name="Schares G."/>
            <person name="Venepally P."/>
            <person name="Lorenzi H.A."/>
        </authorList>
    </citation>
    <scope>NUCLEOTIDE SEQUENCE [LARGE SCALE GENOMIC DNA]</scope>
    <source>
        <strain evidence="3 4">Bb-Ger1</strain>
    </source>
</reference>
<sequence>MIGGKLSCEASTLNHTVDIQRPQQKWTPLQLLPAFAKSDHPELMQHLARLKQEIADLHDYNERVTKELRILQLKHASDFPRSGVRGHTGATQAPDAAFNEEGNGGGDIQLANLPLPAWTLDMQLMCPLISAYDRRIKDQQVLLERRETDVETLTSNIMTLTKENETLRTELRNKTSQLQALFASDGGSDNGAKTAGKTVSALLHEKRDLEELYSVTQEQTKVLLDQNHLMKTHVEHCEHAMASLRSQMKKVAQDEAACNQVRRQNDALQQLLEEAKTQLEALIEERDMLRSSEQKHRLELTTLKQTFSQLQQENSSLHQRVDDEHRIAQEAQEASKSKEAERKLHLQALETELAELQENFMQLSHQSEDADREAEKAREIIDYLEGKTVSLERENEQVKNNLTELQQKYQELAIEKEKLSVSASVVKKQLDEIREQHASEIALQRSMMDDRFEGTISQLQQQVEQLRQRSQDLAAANSDLTLRTEAAERRCKLADADAGQAKEELRSASKSQQALVQQLQQTKISVEKERDKLREDLDAVQKTTAAKLSAMAAEKQRMESELVEARFALSSGEQAKRHAEASVETLKRQVAELSSRNTSMEGELVGIRRRHETEIEQVKRNYAEKLAHTESKLRSLEHETHIKEQAIQLKRKEEEHRQNLKREYEAERDTMELKMTKLRSSNSQLRSKVVELVHFLEQPTSNKDSYLALSSSHDISSLRSACTKESLL</sequence>
<dbReference type="GeneID" id="40311017"/>
<proteinExistence type="predicted"/>
<dbReference type="STRING" id="94643.A0A2A9MII5"/>
<feature type="coiled-coil region" evidence="1">
    <location>
        <begin position="449"/>
        <end position="543"/>
    </location>
</feature>
<dbReference type="PANTHER" id="PTHR23159">
    <property type="entry name" value="CENTROSOMAL PROTEIN 2"/>
    <property type="match status" value="1"/>
</dbReference>
<dbReference type="EMBL" id="NWUJ01000005">
    <property type="protein sequence ID" value="PFH35202.1"/>
    <property type="molecule type" value="Genomic_DNA"/>
</dbReference>
<organism evidence="3 4">
    <name type="scientific">Besnoitia besnoiti</name>
    <name type="common">Apicomplexan protozoan</name>
    <dbReference type="NCBI Taxonomy" id="94643"/>
    <lineage>
        <taxon>Eukaryota</taxon>
        <taxon>Sar</taxon>
        <taxon>Alveolata</taxon>
        <taxon>Apicomplexa</taxon>
        <taxon>Conoidasida</taxon>
        <taxon>Coccidia</taxon>
        <taxon>Eucoccidiorida</taxon>
        <taxon>Eimeriorina</taxon>
        <taxon>Sarcocystidae</taxon>
        <taxon>Besnoitia</taxon>
    </lineage>
</organism>
<keyword evidence="1" id="KW-0175">Coiled coil</keyword>
<dbReference type="Proteomes" id="UP000224006">
    <property type="component" value="Chromosome V"/>
</dbReference>
<feature type="coiled-coil region" evidence="1">
    <location>
        <begin position="143"/>
        <end position="177"/>
    </location>
</feature>
<feature type="region of interest" description="Disordered" evidence="2">
    <location>
        <begin position="81"/>
        <end position="103"/>
    </location>
</feature>
<dbReference type="PANTHER" id="PTHR23159:SF60">
    <property type="entry name" value="SPINDLE ASSEMBLY ABNORMAL PROTEIN 4"/>
    <property type="match status" value="1"/>
</dbReference>
<dbReference type="OrthoDB" id="428260at2759"/>
<name>A0A2A9MII5_BESBE</name>
<gene>
    <name evidence="3" type="ORF">BESB_060890</name>
</gene>
<evidence type="ECO:0000313" key="3">
    <source>
        <dbReference type="EMBL" id="PFH35202.1"/>
    </source>
</evidence>
<dbReference type="KEGG" id="bbes:BESB_060890"/>
<protein>
    <submittedName>
        <fullName evidence="3">Uncharacterized protein</fullName>
    </submittedName>
</protein>
<feature type="coiled-coil region" evidence="1">
    <location>
        <begin position="576"/>
        <end position="681"/>
    </location>
</feature>
<dbReference type="VEuPathDB" id="ToxoDB:BESB_060890"/>
<dbReference type="RefSeq" id="XP_029219211.1">
    <property type="nucleotide sequence ID" value="XM_029364503.1"/>
</dbReference>
<evidence type="ECO:0000256" key="1">
    <source>
        <dbReference type="SAM" id="Coils"/>
    </source>
</evidence>
<comment type="caution">
    <text evidence="3">The sequence shown here is derived from an EMBL/GenBank/DDBJ whole genome shotgun (WGS) entry which is preliminary data.</text>
</comment>
<keyword evidence="4" id="KW-1185">Reference proteome</keyword>
<dbReference type="AlphaFoldDB" id="A0A2A9MII5"/>
<evidence type="ECO:0000256" key="2">
    <source>
        <dbReference type="SAM" id="MobiDB-lite"/>
    </source>
</evidence>
<feature type="coiled-coil region" evidence="1">
    <location>
        <begin position="251"/>
        <end position="422"/>
    </location>
</feature>
<accession>A0A2A9MII5</accession>